<dbReference type="InterPro" id="IPR016300">
    <property type="entry name" value="ATPase_ArsA/GET3"/>
</dbReference>
<accession>A0A699Z934</accession>
<dbReference type="GO" id="GO:0043529">
    <property type="term" value="C:GET complex"/>
    <property type="evidence" value="ECO:0007669"/>
    <property type="project" value="TreeGrafter"/>
</dbReference>
<dbReference type="AlphaFoldDB" id="A0A699Z934"/>
<evidence type="ECO:0000313" key="3">
    <source>
        <dbReference type="Proteomes" id="UP000485058"/>
    </source>
</evidence>
<dbReference type="CDD" id="cd02035">
    <property type="entry name" value="ArsA"/>
    <property type="match status" value="1"/>
</dbReference>
<dbReference type="GO" id="GO:0016887">
    <property type="term" value="F:ATP hydrolysis activity"/>
    <property type="evidence" value="ECO:0007669"/>
    <property type="project" value="InterPro"/>
</dbReference>
<feature type="domain" description="ArsA/GET3 Anion-transporting ATPase-like" evidence="1">
    <location>
        <begin position="97"/>
        <end position="229"/>
    </location>
</feature>
<dbReference type="SUPFAM" id="SSF52540">
    <property type="entry name" value="P-loop containing nucleoside triphosphate hydrolases"/>
    <property type="match status" value="1"/>
</dbReference>
<feature type="domain" description="ArsA/GET3 Anion-transporting ATPase-like" evidence="1">
    <location>
        <begin position="301"/>
        <end position="367"/>
    </location>
</feature>
<dbReference type="InterPro" id="IPR027417">
    <property type="entry name" value="P-loop_NTPase"/>
</dbReference>
<reference evidence="2 3" key="1">
    <citation type="submission" date="2020-02" db="EMBL/GenBank/DDBJ databases">
        <title>Draft genome sequence of Haematococcus lacustris strain NIES-144.</title>
        <authorList>
            <person name="Morimoto D."/>
            <person name="Nakagawa S."/>
            <person name="Yoshida T."/>
            <person name="Sawayama S."/>
        </authorList>
    </citation>
    <scope>NUCLEOTIDE SEQUENCE [LARGE SCALE GENOMIC DNA]</scope>
    <source>
        <strain evidence="2 3">NIES-144</strain>
    </source>
</reference>
<dbReference type="InterPro" id="IPR025723">
    <property type="entry name" value="ArsA/GET3_ATPase-like"/>
</dbReference>
<protein>
    <recommendedName>
        <fullName evidence="1">ArsA/GET3 Anion-transporting ATPase-like domain-containing protein</fullName>
    </recommendedName>
</protein>
<comment type="caution">
    <text evidence="2">The sequence shown here is derived from an EMBL/GenBank/DDBJ whole genome shotgun (WGS) entry which is preliminary data.</text>
</comment>
<feature type="non-terminal residue" evidence="2">
    <location>
        <position position="367"/>
    </location>
</feature>
<gene>
    <name evidence="2" type="ORF">HaLaN_07678</name>
</gene>
<organism evidence="2 3">
    <name type="scientific">Haematococcus lacustris</name>
    <name type="common">Green alga</name>
    <name type="synonym">Haematococcus pluvialis</name>
    <dbReference type="NCBI Taxonomy" id="44745"/>
    <lineage>
        <taxon>Eukaryota</taxon>
        <taxon>Viridiplantae</taxon>
        <taxon>Chlorophyta</taxon>
        <taxon>core chlorophytes</taxon>
        <taxon>Chlorophyceae</taxon>
        <taxon>CS clade</taxon>
        <taxon>Chlamydomonadales</taxon>
        <taxon>Haematococcaceae</taxon>
        <taxon>Haematococcus</taxon>
    </lineage>
</organism>
<sequence>GTAGCCHGHGQGHRPTQSALAPLPSSIARPLQGASCVAHAHALDSYSQPSSSLARAPVKHRRNALLAKRTLQICPSALVDSPSTSCFDELAAGTERRYVMISGKGGVGKTSLSASLAVKLAAAGHSVLVVSTDPAHSLSDSLGQDVSGGKPVLVQGTDLPLWGLEIDPEEAKAEFMTSSAKNNTGSQVQDFMRGMGMGMIADQLADLKLGELLDTPPPGLDEAVAIAKVRGAAFQLQPACPSHLPLTPGPISCPLHPTPGRIQAAGCGLHALHAHHLRHGTNGPHPEAAGAAGLCRGLPGQDHQDEAVAKLEKLQGRIKMVKQLFRDKQTTEFIIATIPTYLGVNESARLLQSLRKEGIPCKRIIVN</sequence>
<dbReference type="Gene3D" id="3.40.50.300">
    <property type="entry name" value="P-loop containing nucleotide triphosphate hydrolases"/>
    <property type="match status" value="2"/>
</dbReference>
<evidence type="ECO:0000259" key="1">
    <source>
        <dbReference type="Pfam" id="PF02374"/>
    </source>
</evidence>
<dbReference type="EMBL" id="BLLF01000463">
    <property type="protein sequence ID" value="GFH12052.1"/>
    <property type="molecule type" value="Genomic_DNA"/>
</dbReference>
<dbReference type="Pfam" id="PF02374">
    <property type="entry name" value="ArsA_ATPase"/>
    <property type="match status" value="2"/>
</dbReference>
<dbReference type="PANTHER" id="PTHR10803">
    <property type="entry name" value="ARSENICAL PUMP-DRIVING ATPASE ARSENITE-TRANSLOCATING ATPASE"/>
    <property type="match status" value="1"/>
</dbReference>
<proteinExistence type="predicted"/>
<dbReference type="GO" id="GO:0071816">
    <property type="term" value="P:tail-anchored membrane protein insertion into ER membrane"/>
    <property type="evidence" value="ECO:0007669"/>
    <property type="project" value="TreeGrafter"/>
</dbReference>
<feature type="non-terminal residue" evidence="2">
    <location>
        <position position="1"/>
    </location>
</feature>
<name>A0A699Z934_HAELA</name>
<dbReference type="GO" id="GO:0005524">
    <property type="term" value="F:ATP binding"/>
    <property type="evidence" value="ECO:0007669"/>
    <property type="project" value="InterPro"/>
</dbReference>
<evidence type="ECO:0000313" key="2">
    <source>
        <dbReference type="EMBL" id="GFH12052.1"/>
    </source>
</evidence>
<keyword evidence="3" id="KW-1185">Reference proteome</keyword>
<dbReference type="PANTHER" id="PTHR10803:SF0">
    <property type="entry name" value="ATPASE GET3B"/>
    <property type="match status" value="1"/>
</dbReference>
<dbReference type="Proteomes" id="UP000485058">
    <property type="component" value="Unassembled WGS sequence"/>
</dbReference>